<gene>
    <name evidence="6" type="ORF">COA96_17855</name>
</gene>
<dbReference type="InterPro" id="IPR006260">
    <property type="entry name" value="TonB/TolA_C"/>
</dbReference>
<feature type="chain" id="PRO_5012088313" evidence="5">
    <location>
        <begin position="32"/>
        <end position="480"/>
    </location>
</feature>
<keyword evidence="4" id="KW-0472">Membrane</keyword>
<organism evidence="6 7">
    <name type="scientific">SAR86 cluster bacterium</name>
    <dbReference type="NCBI Taxonomy" id="2030880"/>
    <lineage>
        <taxon>Bacteria</taxon>
        <taxon>Pseudomonadati</taxon>
        <taxon>Pseudomonadota</taxon>
        <taxon>Gammaproteobacteria</taxon>
        <taxon>SAR86 cluster</taxon>
    </lineage>
</organism>
<protein>
    <submittedName>
        <fullName evidence="6">Uncharacterized protein</fullName>
    </submittedName>
</protein>
<dbReference type="SUPFAM" id="SSF74653">
    <property type="entry name" value="TolA/TonB C-terminal domain"/>
    <property type="match status" value="1"/>
</dbReference>
<evidence type="ECO:0000313" key="6">
    <source>
        <dbReference type="EMBL" id="PCJ17289.1"/>
    </source>
</evidence>
<evidence type="ECO:0000256" key="5">
    <source>
        <dbReference type="SAM" id="SignalP"/>
    </source>
</evidence>
<dbReference type="AlphaFoldDB" id="A0A2A5ADF4"/>
<sequence length="480" mass="54847">MNIIKQCLKHIVANFCSVVLLLLSVCTSLMAAEGVELREELERYRLQIESLESQFGPYHQSLLEPLERISAIRHEQGDYEGVADVQSRQLQLMRTTLGFEHLGLIPQLRSMIANQMLLANWEEISDQLEHIRHIQASSNNDDPEALLEAIDDQAFWYLSRAYLDEKEYRVRDFFKARGLYEEMEDLAVATYGEDSPEIIPLLYKQAYNNFQLVQFLNASDGIGSKSVDRLALEDGMSKLQDYGANVLDVDALFGIGANIPVVRKNSHNDDSRIGKPYLQDGYYLIARIENINKASADVEAEAMAKIYRADFQYLQNKGIGIRNYRDAIKLLVQAGVDEEKINTFFSRPAMIPVNKFFHRLDDALAYQQENSNQIEQFVDGQIHLGVFTAWSEALDSTPKPVSLAPRWQLDIAHSQAELSFSVNSRGNVSSVRVIESTPDERDVQRRARRALRDIQFRPAVINGRGKRVKDVHIIYRFIEE</sequence>
<evidence type="ECO:0000313" key="7">
    <source>
        <dbReference type="Proteomes" id="UP000218327"/>
    </source>
</evidence>
<dbReference type="InterPro" id="IPR011990">
    <property type="entry name" value="TPR-like_helical_dom_sf"/>
</dbReference>
<name>A0A2A5ADF4_9GAMM</name>
<evidence type="ECO:0000256" key="2">
    <source>
        <dbReference type="ARBA" id="ARBA00022692"/>
    </source>
</evidence>
<comment type="subcellular location">
    <subcellularLocation>
        <location evidence="1">Membrane</location>
        <topology evidence="1">Single-pass membrane protein</topology>
    </subcellularLocation>
</comment>
<dbReference type="Proteomes" id="UP000218327">
    <property type="component" value="Unassembled WGS sequence"/>
</dbReference>
<proteinExistence type="predicted"/>
<comment type="caution">
    <text evidence="6">The sequence shown here is derived from an EMBL/GenBank/DDBJ whole genome shotgun (WGS) entry which is preliminary data.</text>
</comment>
<dbReference type="Gene3D" id="3.30.1150.10">
    <property type="match status" value="1"/>
</dbReference>
<accession>A0A2A5ADF4</accession>
<keyword evidence="2" id="KW-0812">Transmembrane</keyword>
<feature type="signal peptide" evidence="5">
    <location>
        <begin position="1"/>
        <end position="31"/>
    </location>
</feature>
<evidence type="ECO:0000256" key="3">
    <source>
        <dbReference type="ARBA" id="ARBA00022989"/>
    </source>
</evidence>
<keyword evidence="3" id="KW-1133">Transmembrane helix</keyword>
<dbReference type="EMBL" id="NVVJ01000108">
    <property type="protein sequence ID" value="PCJ17289.1"/>
    <property type="molecule type" value="Genomic_DNA"/>
</dbReference>
<reference evidence="7" key="1">
    <citation type="submission" date="2017-08" db="EMBL/GenBank/DDBJ databases">
        <title>A dynamic microbial community with high functional redundancy inhabits the cold, oxic subseafloor aquifer.</title>
        <authorList>
            <person name="Tully B.J."/>
            <person name="Wheat C.G."/>
            <person name="Glazer B.T."/>
            <person name="Huber J.A."/>
        </authorList>
    </citation>
    <scope>NUCLEOTIDE SEQUENCE [LARGE SCALE GENOMIC DNA]</scope>
</reference>
<dbReference type="Gene3D" id="1.25.40.10">
    <property type="entry name" value="Tetratricopeptide repeat domain"/>
    <property type="match status" value="1"/>
</dbReference>
<evidence type="ECO:0000256" key="4">
    <source>
        <dbReference type="ARBA" id="ARBA00023136"/>
    </source>
</evidence>
<dbReference type="NCBIfam" id="TIGR01352">
    <property type="entry name" value="tonB_Cterm"/>
    <property type="match status" value="1"/>
</dbReference>
<evidence type="ECO:0000256" key="1">
    <source>
        <dbReference type="ARBA" id="ARBA00004167"/>
    </source>
</evidence>
<dbReference type="GO" id="GO:0016020">
    <property type="term" value="C:membrane"/>
    <property type="evidence" value="ECO:0007669"/>
    <property type="project" value="UniProtKB-SubCell"/>
</dbReference>
<keyword evidence="5" id="KW-0732">Signal</keyword>